<dbReference type="GO" id="GO:0000993">
    <property type="term" value="F:RNA polymerase II complex binding"/>
    <property type="evidence" value="ECO:0007669"/>
    <property type="project" value="TreeGrafter"/>
</dbReference>
<evidence type="ECO:0000256" key="5">
    <source>
        <dbReference type="SAM" id="MobiDB-lite"/>
    </source>
</evidence>
<dbReference type="GO" id="GO:0010506">
    <property type="term" value="P:regulation of autophagy"/>
    <property type="evidence" value="ECO:0007669"/>
    <property type="project" value="TreeGrafter"/>
</dbReference>
<organism evidence="7 8">
    <name type="scientific">Olea europaea subsp. europaea</name>
    <dbReference type="NCBI Taxonomy" id="158383"/>
    <lineage>
        <taxon>Eukaryota</taxon>
        <taxon>Viridiplantae</taxon>
        <taxon>Streptophyta</taxon>
        <taxon>Embryophyta</taxon>
        <taxon>Tracheophyta</taxon>
        <taxon>Spermatophyta</taxon>
        <taxon>Magnoliopsida</taxon>
        <taxon>eudicotyledons</taxon>
        <taxon>Gunneridae</taxon>
        <taxon>Pentapetalae</taxon>
        <taxon>asterids</taxon>
        <taxon>lamiids</taxon>
        <taxon>Lamiales</taxon>
        <taxon>Oleaceae</taxon>
        <taxon>Oleeae</taxon>
        <taxon>Olea</taxon>
    </lineage>
</organism>
<dbReference type="PROSITE" id="PS01159">
    <property type="entry name" value="WW_DOMAIN_1"/>
    <property type="match status" value="1"/>
</dbReference>
<evidence type="ECO:0000256" key="4">
    <source>
        <dbReference type="SAM" id="Coils"/>
    </source>
</evidence>
<evidence type="ECO:0000313" key="8">
    <source>
        <dbReference type="Proteomes" id="UP000594638"/>
    </source>
</evidence>
<feature type="compositionally biased region" description="Low complexity" evidence="5">
    <location>
        <begin position="98"/>
        <end position="155"/>
    </location>
</feature>
<keyword evidence="8" id="KW-1185">Reference proteome</keyword>
<dbReference type="GO" id="GO:0005634">
    <property type="term" value="C:nucleus"/>
    <property type="evidence" value="ECO:0007669"/>
    <property type="project" value="UniProtKB-SubCell"/>
</dbReference>
<dbReference type="OrthoDB" id="5204190at2759"/>
<dbReference type="Pfam" id="PF00397">
    <property type="entry name" value="WW"/>
    <property type="match status" value="1"/>
</dbReference>
<dbReference type="Gramene" id="OE9A016246T1">
    <property type="protein sequence ID" value="OE9A016246C1"/>
    <property type="gene ID" value="OE9A016246"/>
</dbReference>
<evidence type="ECO:0000256" key="1">
    <source>
        <dbReference type="ARBA" id="ARBA00004123"/>
    </source>
</evidence>
<gene>
    <name evidence="7" type="ORF">OLEA9_A016246</name>
</gene>
<sequence length="256" mass="29552">MSSHHGHHRSSHHSRSRMHHSSSSHYSSMQRSRTGSSNTLSDSVNNSISSHRNNHQDHGRETSTSCDWQEHKSSTGKVYYYNPRTGVSQWEVPQELRQQQAQPQAQPQQLQQQQQQQSQLQQQQQERLGSPESELSESSSIRQQENSPSSSASSHRSNRSESVIEDKPLLTPSLFQYFKPELIVNFNSSQQEELQNQSNQLDREILLLNERLLKERVEIAISKSNLEHATTQVEAHETKCTELRRIIERFGILSYQ</sequence>
<dbReference type="SMART" id="SM00456">
    <property type="entry name" value="WW"/>
    <property type="match status" value="1"/>
</dbReference>
<dbReference type="Proteomes" id="UP000594638">
    <property type="component" value="Unassembled WGS sequence"/>
</dbReference>
<reference evidence="7 8" key="1">
    <citation type="submission" date="2019-12" db="EMBL/GenBank/DDBJ databases">
        <authorList>
            <person name="Alioto T."/>
            <person name="Alioto T."/>
            <person name="Gomez Garrido J."/>
        </authorList>
    </citation>
    <scope>NUCLEOTIDE SEQUENCE [LARGE SCALE GENOMIC DNA]</scope>
</reference>
<dbReference type="PROSITE" id="PS50020">
    <property type="entry name" value="WW_DOMAIN_2"/>
    <property type="match status" value="1"/>
</dbReference>
<dbReference type="SUPFAM" id="SSF51045">
    <property type="entry name" value="WW domain"/>
    <property type="match status" value="1"/>
</dbReference>
<protein>
    <submittedName>
        <fullName evidence="7">WW domain-containing adapter with coiled-coil-like isoform X2</fullName>
    </submittedName>
</protein>
<dbReference type="PANTHER" id="PTHR15911:SF6">
    <property type="entry name" value="WW DOMAIN-CONTAINING ADAPTER PROTEIN WITH COILED-COIL"/>
    <property type="match status" value="1"/>
</dbReference>
<comment type="caution">
    <text evidence="7">The sequence shown here is derived from an EMBL/GenBank/DDBJ whole genome shotgun (WGS) entry which is preliminary data.</text>
</comment>
<comment type="subcellular location">
    <subcellularLocation>
        <location evidence="1">Nucleus</location>
    </subcellularLocation>
</comment>
<feature type="domain" description="WW" evidence="6">
    <location>
        <begin position="62"/>
        <end position="95"/>
    </location>
</feature>
<feature type="region of interest" description="Disordered" evidence="5">
    <location>
        <begin position="1"/>
        <end position="165"/>
    </location>
</feature>
<keyword evidence="4" id="KW-0175">Coiled coil</keyword>
<name>A0A8S0VNY2_OLEEU</name>
<feature type="compositionally biased region" description="Basic residues" evidence="5">
    <location>
        <begin position="1"/>
        <end position="22"/>
    </location>
</feature>
<feature type="coiled-coil region" evidence="4">
    <location>
        <begin position="191"/>
        <end position="246"/>
    </location>
</feature>
<proteinExistence type="predicted"/>
<keyword evidence="3" id="KW-0539">Nucleus</keyword>
<dbReference type="GO" id="GO:0003682">
    <property type="term" value="F:chromatin binding"/>
    <property type="evidence" value="ECO:0007669"/>
    <property type="project" value="TreeGrafter"/>
</dbReference>
<dbReference type="Gene3D" id="2.20.70.10">
    <property type="match status" value="1"/>
</dbReference>
<dbReference type="InterPro" id="IPR036020">
    <property type="entry name" value="WW_dom_sf"/>
</dbReference>
<dbReference type="InterPro" id="IPR038867">
    <property type="entry name" value="WAC"/>
</dbReference>
<dbReference type="AlphaFoldDB" id="A0A8S0VNY2"/>
<feature type="compositionally biased region" description="Polar residues" evidence="5">
    <location>
        <begin position="34"/>
        <end position="51"/>
    </location>
</feature>
<dbReference type="PANTHER" id="PTHR15911">
    <property type="entry name" value="WW DOMAIN-CONTAINING ADAPTER PROTEIN WITH COILED-COIL"/>
    <property type="match status" value="1"/>
</dbReference>
<evidence type="ECO:0000256" key="3">
    <source>
        <dbReference type="ARBA" id="ARBA00023242"/>
    </source>
</evidence>
<dbReference type="GO" id="GO:0006325">
    <property type="term" value="P:chromatin organization"/>
    <property type="evidence" value="ECO:0007669"/>
    <property type="project" value="UniProtKB-KW"/>
</dbReference>
<accession>A0A8S0VNY2</accession>
<dbReference type="InterPro" id="IPR001202">
    <property type="entry name" value="WW_dom"/>
</dbReference>
<evidence type="ECO:0000259" key="6">
    <source>
        <dbReference type="PROSITE" id="PS50020"/>
    </source>
</evidence>
<dbReference type="EMBL" id="CACTIH010010118">
    <property type="protein sequence ID" value="CAA3033279.1"/>
    <property type="molecule type" value="Genomic_DNA"/>
</dbReference>
<evidence type="ECO:0000313" key="7">
    <source>
        <dbReference type="EMBL" id="CAA3033279.1"/>
    </source>
</evidence>
<dbReference type="CDD" id="cd00201">
    <property type="entry name" value="WW"/>
    <property type="match status" value="1"/>
</dbReference>
<evidence type="ECO:0000256" key="2">
    <source>
        <dbReference type="ARBA" id="ARBA00022853"/>
    </source>
</evidence>
<dbReference type="GO" id="GO:1904263">
    <property type="term" value="P:positive regulation of TORC1 signaling"/>
    <property type="evidence" value="ECO:0007669"/>
    <property type="project" value="TreeGrafter"/>
</dbReference>
<keyword evidence="2" id="KW-0156">Chromatin regulator</keyword>
<feature type="compositionally biased region" description="Low complexity" evidence="5">
    <location>
        <begin position="23"/>
        <end position="33"/>
    </location>
</feature>